<feature type="region of interest" description="Disordered" evidence="9">
    <location>
        <begin position="311"/>
        <end position="331"/>
    </location>
</feature>
<feature type="binding site" evidence="8">
    <location>
        <position position="304"/>
    </location>
    <ligand>
        <name>Zn(2+)</name>
        <dbReference type="ChEBI" id="CHEBI:29105"/>
    </ligand>
</feature>
<feature type="binding site" evidence="8">
    <location>
        <position position="283"/>
    </location>
    <ligand>
        <name>Zn(2+)</name>
        <dbReference type="ChEBI" id="CHEBI:29105"/>
    </ligand>
</feature>
<dbReference type="PROSITE" id="PS50305">
    <property type="entry name" value="SIRTUIN"/>
    <property type="match status" value="1"/>
</dbReference>
<dbReference type="GO" id="GO:0005739">
    <property type="term" value="C:mitochondrion"/>
    <property type="evidence" value="ECO:0007669"/>
    <property type="project" value="UniProtKB-SubCell"/>
</dbReference>
<dbReference type="InterPro" id="IPR029035">
    <property type="entry name" value="DHS-like_NAD/FAD-binding_dom"/>
</dbReference>
<dbReference type="HOGENOM" id="CLU_023643_5_2_1"/>
<evidence type="ECO:0000256" key="5">
    <source>
        <dbReference type="ARBA" id="ARBA00022723"/>
    </source>
</evidence>
<keyword evidence="7" id="KW-0520">NAD</keyword>
<dbReference type="OrthoDB" id="420264at2759"/>
<comment type="similarity">
    <text evidence="3">Belongs to the sirtuin family. Class I subfamily.</text>
</comment>
<protein>
    <recommendedName>
        <fullName evidence="10">Deacetylase sirtuin-type domain-containing protein</fullName>
    </recommendedName>
</protein>
<evidence type="ECO:0000256" key="9">
    <source>
        <dbReference type="SAM" id="MobiDB-lite"/>
    </source>
</evidence>
<feature type="binding site" evidence="8">
    <location>
        <position position="280"/>
    </location>
    <ligand>
        <name>Zn(2+)</name>
        <dbReference type="ChEBI" id="CHEBI:29105"/>
    </ligand>
</feature>
<evidence type="ECO:0000256" key="2">
    <source>
        <dbReference type="ARBA" id="ARBA00004173"/>
    </source>
</evidence>
<feature type="region of interest" description="Disordered" evidence="9">
    <location>
        <begin position="528"/>
        <end position="559"/>
    </location>
</feature>
<feature type="compositionally biased region" description="Low complexity" evidence="9">
    <location>
        <begin position="536"/>
        <end position="546"/>
    </location>
</feature>
<dbReference type="Gene3D" id="3.40.50.1220">
    <property type="entry name" value="TPP-binding domain"/>
    <property type="match status" value="1"/>
</dbReference>
<dbReference type="InterPro" id="IPR003000">
    <property type="entry name" value="Sirtuin"/>
</dbReference>
<evidence type="ECO:0000256" key="6">
    <source>
        <dbReference type="ARBA" id="ARBA00022833"/>
    </source>
</evidence>
<name>G7E9G8_MIXOS</name>
<comment type="subcellular location">
    <subcellularLocation>
        <location evidence="2">Mitochondrion</location>
    </subcellularLocation>
</comment>
<feature type="binding site" evidence="8">
    <location>
        <position position="307"/>
    </location>
    <ligand>
        <name>Zn(2+)</name>
        <dbReference type="ChEBI" id="CHEBI:29105"/>
    </ligand>
</feature>
<gene>
    <name evidence="11" type="primary">Mo05982</name>
    <name evidence="11" type="ORF">E5Q_05982</name>
</gene>
<comment type="cofactor">
    <cofactor evidence="1">
        <name>Zn(2+)</name>
        <dbReference type="ChEBI" id="CHEBI:29105"/>
    </cofactor>
</comment>
<dbReference type="OMA" id="ERMLNCH"/>
<reference evidence="11 12" key="1">
    <citation type="journal article" date="2011" name="J. Gen. Appl. Microbiol.">
        <title>Draft genome sequencing of the enigmatic basidiomycete Mixia osmundae.</title>
        <authorList>
            <person name="Nishida H."/>
            <person name="Nagatsuka Y."/>
            <person name="Sugiyama J."/>
        </authorList>
    </citation>
    <scope>NUCLEOTIDE SEQUENCE [LARGE SCALE GENOMIC DNA]</scope>
    <source>
        <strain evidence="12">CBS 9802 / IAM 14324 / JCM 22182 / KY 12970</strain>
    </source>
</reference>
<evidence type="ECO:0000256" key="7">
    <source>
        <dbReference type="ARBA" id="ARBA00023027"/>
    </source>
</evidence>
<keyword evidence="5 8" id="KW-0479">Metal-binding</keyword>
<evidence type="ECO:0000313" key="12">
    <source>
        <dbReference type="Proteomes" id="UP000009131"/>
    </source>
</evidence>
<dbReference type="SUPFAM" id="SSF52467">
    <property type="entry name" value="DHS-like NAD/FAD-binding domain"/>
    <property type="match status" value="1"/>
</dbReference>
<dbReference type="AlphaFoldDB" id="G7E9G8"/>
<dbReference type="GO" id="GO:0046872">
    <property type="term" value="F:metal ion binding"/>
    <property type="evidence" value="ECO:0007669"/>
    <property type="project" value="UniProtKB-KW"/>
</dbReference>
<sequence length="559" mass="62113">MTGSSIPAAEASRAAAFAACDLDTFDVDEDEFSDNVAELDSGLAALASDEESEDEGGDPWLAAAAAEWDQVQIDELHAQLREIGMINFLRKYLRLERDSPGYSARQLLLAFGVLVPVSAEDDSNLRYVQMLKVTILRILRRRERRTDVSTLEDALRQIKTARNIIILSGAGVSTSCGIPDFRSSDGIYAKLRDEGAYELDEPQQMFDLQFFRHNPQVFYSFAHSLYPSNFLPSRTHSFIRLLEKHGKLLRNYTQNIDTLEQRAGIKRVLNCHGSFATASCMRCRRAFPGEAIKEDVFAKRVPLCPYCTADDEAHTEEPSPPAKKRKTDGQALNWRADAHEEDDEEEEHNPWLSKPILRFDICLFGEPLPDEFDLCLAKDREKIDLLIVIGSSLSVAPVSELTAHIPHSVPQILINRDPTPHVNFDVCLLGDCDVVVSWLCDQLAKAGSEDIWRLPSAEEPRAVDTDVEVPNKPEEHVSSVEALASASSLASVEDVVAAPLAPSSEPQRIADTHFYAFSGANLDHPFIKRLRRGSKSSSPSPTSETPTPQPEVATEQETE</sequence>
<keyword evidence="12" id="KW-1185">Reference proteome</keyword>
<dbReference type="InterPro" id="IPR026590">
    <property type="entry name" value="Ssirtuin_cat_dom"/>
</dbReference>
<dbReference type="InParanoid" id="G7E9G8"/>
<keyword evidence="4" id="KW-0808">Transferase</keyword>
<feature type="domain" description="Deacetylase sirtuin-type" evidence="10">
    <location>
        <begin position="144"/>
        <end position="446"/>
    </location>
</feature>
<proteinExistence type="inferred from homology"/>
<dbReference type="Gene3D" id="3.30.1600.10">
    <property type="entry name" value="SIR2/SIRT2 'Small Domain"/>
    <property type="match status" value="1"/>
</dbReference>
<dbReference type="STRING" id="764103.G7E9G8"/>
<evidence type="ECO:0000313" key="11">
    <source>
        <dbReference type="EMBL" id="GAA99287.1"/>
    </source>
</evidence>
<dbReference type="RefSeq" id="XP_014568532.1">
    <property type="nucleotide sequence ID" value="XM_014713046.1"/>
</dbReference>
<accession>G7E9G8</accession>
<reference evidence="11 12" key="2">
    <citation type="journal article" date="2012" name="Open Biol.">
        <title>Characteristics of nucleosomes and linker DNA regions on the genome of the basidiomycete Mixia osmundae revealed by mono- and dinucleosome mapping.</title>
        <authorList>
            <person name="Nishida H."/>
            <person name="Kondo S."/>
            <person name="Matsumoto T."/>
            <person name="Suzuki Y."/>
            <person name="Yoshikawa H."/>
            <person name="Taylor T.D."/>
            <person name="Sugiyama J."/>
        </authorList>
    </citation>
    <scope>NUCLEOTIDE SEQUENCE [LARGE SCALE GENOMIC DNA]</scope>
    <source>
        <strain evidence="12">CBS 9802 / IAM 14324 / JCM 22182 / KY 12970</strain>
    </source>
</reference>
<dbReference type="PANTHER" id="PTHR11085">
    <property type="entry name" value="NAD-DEPENDENT PROTEIN DEACYLASE SIRTUIN-5, MITOCHONDRIAL-RELATED"/>
    <property type="match status" value="1"/>
</dbReference>
<comment type="caution">
    <text evidence="11">The sequence shown here is derived from an EMBL/GenBank/DDBJ whole genome shotgun (WGS) entry which is preliminary data.</text>
</comment>
<evidence type="ECO:0000256" key="1">
    <source>
        <dbReference type="ARBA" id="ARBA00001947"/>
    </source>
</evidence>
<evidence type="ECO:0000256" key="8">
    <source>
        <dbReference type="PROSITE-ProRule" id="PRU00236"/>
    </source>
</evidence>
<dbReference type="GO" id="GO:0046970">
    <property type="term" value="F:histone H4K16 deacetylase activity, NAD-dependent"/>
    <property type="evidence" value="ECO:0007669"/>
    <property type="project" value="TreeGrafter"/>
</dbReference>
<evidence type="ECO:0000259" key="10">
    <source>
        <dbReference type="PROSITE" id="PS50305"/>
    </source>
</evidence>
<dbReference type="Proteomes" id="UP000009131">
    <property type="component" value="Unassembled WGS sequence"/>
</dbReference>
<organism evidence="11 12">
    <name type="scientific">Mixia osmundae (strain CBS 9802 / IAM 14324 / JCM 22182 / KY 12970)</name>
    <dbReference type="NCBI Taxonomy" id="764103"/>
    <lineage>
        <taxon>Eukaryota</taxon>
        <taxon>Fungi</taxon>
        <taxon>Dikarya</taxon>
        <taxon>Basidiomycota</taxon>
        <taxon>Pucciniomycotina</taxon>
        <taxon>Mixiomycetes</taxon>
        <taxon>Mixiales</taxon>
        <taxon>Mixiaceae</taxon>
        <taxon>Mixia</taxon>
    </lineage>
</organism>
<feature type="active site" description="Proton acceptor" evidence="8">
    <location>
        <position position="272"/>
    </location>
</feature>
<keyword evidence="6 8" id="KW-0862">Zinc</keyword>
<evidence type="ECO:0000256" key="4">
    <source>
        <dbReference type="ARBA" id="ARBA00022679"/>
    </source>
</evidence>
<evidence type="ECO:0000256" key="3">
    <source>
        <dbReference type="ARBA" id="ARBA00006924"/>
    </source>
</evidence>
<dbReference type="Pfam" id="PF02146">
    <property type="entry name" value="SIR2"/>
    <property type="match status" value="1"/>
</dbReference>
<dbReference type="GO" id="GO:0070403">
    <property type="term" value="F:NAD+ binding"/>
    <property type="evidence" value="ECO:0007669"/>
    <property type="project" value="InterPro"/>
</dbReference>
<dbReference type="GO" id="GO:0005634">
    <property type="term" value="C:nucleus"/>
    <property type="evidence" value="ECO:0007669"/>
    <property type="project" value="TreeGrafter"/>
</dbReference>
<dbReference type="InterPro" id="IPR026591">
    <property type="entry name" value="Sirtuin_cat_small_dom_sf"/>
</dbReference>
<dbReference type="InterPro" id="IPR050134">
    <property type="entry name" value="NAD-dep_sirtuin_deacylases"/>
</dbReference>
<dbReference type="PANTHER" id="PTHR11085:SF9">
    <property type="entry name" value="NAD-DEPENDENT PROTEIN DEACETYLASE SIRTUIN-1"/>
    <property type="match status" value="1"/>
</dbReference>
<dbReference type="eggNOG" id="KOG2684">
    <property type="taxonomic scope" value="Eukaryota"/>
</dbReference>
<dbReference type="EMBL" id="BABT02000220">
    <property type="protein sequence ID" value="GAA99287.1"/>
    <property type="molecule type" value="Genomic_DNA"/>
</dbReference>
<dbReference type="FunCoup" id="G7E9G8">
    <property type="interactions" value="210"/>
</dbReference>